<dbReference type="AlphaFoldDB" id="A0AAN7SM96"/>
<keyword evidence="7 12" id="KW-1133">Transmembrane helix</keyword>
<dbReference type="Gene3D" id="3.30.300.30">
    <property type="match status" value="1"/>
</dbReference>
<dbReference type="GO" id="GO:0004984">
    <property type="term" value="F:olfactory receptor activity"/>
    <property type="evidence" value="ECO:0007669"/>
    <property type="project" value="InterPro"/>
</dbReference>
<comment type="similarity">
    <text evidence="3">Belongs to the ATP-dependent AMP-binding enzyme family.</text>
</comment>
<evidence type="ECO:0000256" key="12">
    <source>
        <dbReference type="SAM" id="Phobius"/>
    </source>
</evidence>
<comment type="subcellular location">
    <subcellularLocation>
        <location evidence="1">Membrane</location>
        <topology evidence="1">Multi-pass membrane protein</topology>
    </subcellularLocation>
    <subcellularLocation>
        <location evidence="2">Peroxisome</location>
    </subcellularLocation>
</comment>
<dbReference type="Proteomes" id="UP001353858">
    <property type="component" value="Unassembled WGS sequence"/>
</dbReference>
<feature type="domain" description="AMP-binding enzyme C-terminal" evidence="14">
    <location>
        <begin position="569"/>
        <end position="645"/>
    </location>
</feature>
<evidence type="ECO:0000256" key="2">
    <source>
        <dbReference type="ARBA" id="ARBA00004275"/>
    </source>
</evidence>
<keyword evidence="6" id="KW-0552">Olfaction</keyword>
<evidence type="ECO:0000256" key="11">
    <source>
        <dbReference type="ARBA" id="ARBA00023224"/>
    </source>
</evidence>
<reference evidence="16" key="1">
    <citation type="submission" date="2023-01" db="EMBL/GenBank/DDBJ databases">
        <title>Key to firefly adult light organ development and bioluminescence: homeobox transcription factors regulate luciferase expression and transportation to peroxisome.</title>
        <authorList>
            <person name="Fu X."/>
        </authorList>
    </citation>
    <scope>NUCLEOTIDE SEQUENCE [LARGE SCALE GENOMIC DNA]</scope>
</reference>
<name>A0AAN7SM96_9COLE</name>
<dbReference type="InterPro" id="IPR020845">
    <property type="entry name" value="AMP-binding_CS"/>
</dbReference>
<dbReference type="PROSITE" id="PS00455">
    <property type="entry name" value="AMP_BINDING"/>
    <property type="match status" value="1"/>
</dbReference>
<feature type="transmembrane region" description="Helical" evidence="12">
    <location>
        <begin position="20"/>
        <end position="40"/>
    </location>
</feature>
<gene>
    <name evidence="15" type="ORF">RN001_003370</name>
</gene>
<dbReference type="PANTHER" id="PTHR24096:SF422">
    <property type="entry name" value="BCDNA.GH02901"/>
    <property type="match status" value="1"/>
</dbReference>
<dbReference type="Pfam" id="PF00501">
    <property type="entry name" value="AMP-binding"/>
    <property type="match status" value="1"/>
</dbReference>
<dbReference type="GO" id="GO:0046949">
    <property type="term" value="P:fatty-acyl-CoA biosynthetic process"/>
    <property type="evidence" value="ECO:0007669"/>
    <property type="project" value="TreeGrafter"/>
</dbReference>
<evidence type="ECO:0000256" key="3">
    <source>
        <dbReference type="ARBA" id="ARBA00006432"/>
    </source>
</evidence>
<evidence type="ECO:0000313" key="15">
    <source>
        <dbReference type="EMBL" id="KAK4887099.1"/>
    </source>
</evidence>
<evidence type="ECO:0000256" key="6">
    <source>
        <dbReference type="ARBA" id="ARBA00022725"/>
    </source>
</evidence>
<sequence length="660" mass="73992">MLRITGVSPQLNESNLYKIYSYLVIITVASSLCYALYSMFTDTKNENENIENFTAGVSLLFGSLKAIIQLYDLKSAQLFTMLFAAIYTEFLTTYWGSELVKEYLAIGDCYYDIDFVGIDIRLQRSLRFMIQQTQKPIQFSVGGFSPLTMRTFLLECDFTGKRYTFDDIRLKSRNFNTNLRKKLDLRKGDVIAILLPNVADYPICVFGAFQAGLIVTTINPYYTSEEISRQIIDANVKAIVTLSSLYDITQKALKDVKMSIPILTVKTKTSNVTPEGGVDLNEFTQTNLEVNDTVDIHAEDVALLLYSGGTTGLPKGAEHTHHSIIANICQINNENLQYYPSRSEIYENRQLAILPWFHGFGIVFVLFSQLRLLTKIICAPKFTPKSFLDMLIKHNPTGLHLVPPLISFLATNPSVKREFLQSISTVVYGGAPLNTVDLHTFVNKINKKINLVEVYGLTETMVSCITAPSSNAKGELGTLQLVPNTCIKIVSPENYNVGLNANEIGEILIKGPQLMKGYCNRPSETKNAFFNKWFKTGDLGYYDENGSVYLTSRLKDMIKVNSFQVAPVELEEIIRRYKDVADVAVIGIPDKQYGEVPLAIVVSAPNAKLNITDLQKFVSNKVANYKQLRGGVIILDSLPKSATGKILRKDLLLMYKNNTF</sequence>
<evidence type="ECO:0000256" key="10">
    <source>
        <dbReference type="ARBA" id="ARBA00023170"/>
    </source>
</evidence>
<dbReference type="PANTHER" id="PTHR24096">
    <property type="entry name" value="LONG-CHAIN-FATTY-ACID--COA LIGASE"/>
    <property type="match status" value="1"/>
</dbReference>
<proteinExistence type="inferred from homology"/>
<keyword evidence="9" id="KW-0576">Peroxisome</keyword>
<accession>A0AAN7SM96</accession>
<keyword evidence="10" id="KW-0675">Receptor</keyword>
<dbReference type="EMBL" id="JARPUR010000001">
    <property type="protein sequence ID" value="KAK4887099.1"/>
    <property type="molecule type" value="Genomic_DNA"/>
</dbReference>
<evidence type="ECO:0000256" key="4">
    <source>
        <dbReference type="ARBA" id="ARBA00022606"/>
    </source>
</evidence>
<dbReference type="InterPro" id="IPR004117">
    <property type="entry name" value="7tm6_olfct_rcpt"/>
</dbReference>
<dbReference type="GO" id="GO:0007165">
    <property type="term" value="P:signal transduction"/>
    <property type="evidence" value="ECO:0007669"/>
    <property type="project" value="UniProtKB-KW"/>
</dbReference>
<evidence type="ECO:0000259" key="13">
    <source>
        <dbReference type="Pfam" id="PF00501"/>
    </source>
</evidence>
<dbReference type="InterPro" id="IPR025110">
    <property type="entry name" value="AMP-bd_C"/>
</dbReference>
<dbReference type="GO" id="GO:0005549">
    <property type="term" value="F:odorant binding"/>
    <property type="evidence" value="ECO:0007669"/>
    <property type="project" value="InterPro"/>
</dbReference>
<evidence type="ECO:0000256" key="5">
    <source>
        <dbReference type="ARBA" id="ARBA00022692"/>
    </source>
</evidence>
<dbReference type="InterPro" id="IPR000873">
    <property type="entry name" value="AMP-dep_synth/lig_dom"/>
</dbReference>
<evidence type="ECO:0000313" key="16">
    <source>
        <dbReference type="Proteomes" id="UP001353858"/>
    </source>
</evidence>
<dbReference type="Pfam" id="PF02949">
    <property type="entry name" value="7tm_6"/>
    <property type="match status" value="1"/>
</dbReference>
<keyword evidence="4" id="KW-0716">Sensory transduction</keyword>
<dbReference type="Gene3D" id="3.40.50.12780">
    <property type="entry name" value="N-terminal domain of ligase-like"/>
    <property type="match status" value="1"/>
</dbReference>
<evidence type="ECO:0000256" key="8">
    <source>
        <dbReference type="ARBA" id="ARBA00023136"/>
    </source>
</evidence>
<protein>
    <submittedName>
        <fullName evidence="15">Uncharacterized protein</fullName>
    </submittedName>
</protein>
<dbReference type="GO" id="GO:0005777">
    <property type="term" value="C:peroxisome"/>
    <property type="evidence" value="ECO:0007669"/>
    <property type="project" value="UniProtKB-SubCell"/>
</dbReference>
<evidence type="ECO:0000256" key="7">
    <source>
        <dbReference type="ARBA" id="ARBA00022989"/>
    </source>
</evidence>
<evidence type="ECO:0000256" key="1">
    <source>
        <dbReference type="ARBA" id="ARBA00004141"/>
    </source>
</evidence>
<keyword evidence="8 12" id="KW-0472">Membrane</keyword>
<dbReference type="InterPro" id="IPR042099">
    <property type="entry name" value="ANL_N_sf"/>
</dbReference>
<dbReference type="Pfam" id="PF13193">
    <property type="entry name" value="AMP-binding_C"/>
    <property type="match status" value="1"/>
</dbReference>
<feature type="domain" description="AMP-dependent synthetase/ligase" evidence="13">
    <location>
        <begin position="158"/>
        <end position="518"/>
    </location>
</feature>
<keyword evidence="16" id="KW-1185">Reference proteome</keyword>
<organism evidence="15 16">
    <name type="scientific">Aquatica leii</name>
    <dbReference type="NCBI Taxonomy" id="1421715"/>
    <lineage>
        <taxon>Eukaryota</taxon>
        <taxon>Metazoa</taxon>
        <taxon>Ecdysozoa</taxon>
        <taxon>Arthropoda</taxon>
        <taxon>Hexapoda</taxon>
        <taxon>Insecta</taxon>
        <taxon>Pterygota</taxon>
        <taxon>Neoptera</taxon>
        <taxon>Endopterygota</taxon>
        <taxon>Coleoptera</taxon>
        <taxon>Polyphaga</taxon>
        <taxon>Elateriformia</taxon>
        <taxon>Elateroidea</taxon>
        <taxon>Lampyridae</taxon>
        <taxon>Luciolinae</taxon>
        <taxon>Aquatica</taxon>
    </lineage>
</organism>
<dbReference type="GO" id="GO:0016020">
    <property type="term" value="C:membrane"/>
    <property type="evidence" value="ECO:0007669"/>
    <property type="project" value="UniProtKB-SubCell"/>
</dbReference>
<evidence type="ECO:0000259" key="14">
    <source>
        <dbReference type="Pfam" id="PF13193"/>
    </source>
</evidence>
<dbReference type="SUPFAM" id="SSF56801">
    <property type="entry name" value="Acetyl-CoA synthetase-like"/>
    <property type="match status" value="1"/>
</dbReference>
<dbReference type="InterPro" id="IPR045851">
    <property type="entry name" value="AMP-bd_C_sf"/>
</dbReference>
<comment type="caution">
    <text evidence="15">The sequence shown here is derived from an EMBL/GenBank/DDBJ whole genome shotgun (WGS) entry which is preliminary data.</text>
</comment>
<dbReference type="FunFam" id="3.30.300.30:FF:000007">
    <property type="entry name" value="4-coumarate--CoA ligase 2"/>
    <property type="match status" value="1"/>
</dbReference>
<keyword evidence="11" id="KW-0807">Transducer</keyword>
<keyword evidence="5 12" id="KW-0812">Transmembrane</keyword>
<dbReference type="GO" id="GO:0004467">
    <property type="term" value="F:long-chain fatty acid-CoA ligase activity"/>
    <property type="evidence" value="ECO:0007669"/>
    <property type="project" value="TreeGrafter"/>
</dbReference>
<evidence type="ECO:0000256" key="9">
    <source>
        <dbReference type="ARBA" id="ARBA00023140"/>
    </source>
</evidence>